<dbReference type="GO" id="GO:0006508">
    <property type="term" value="P:proteolysis"/>
    <property type="evidence" value="ECO:0007669"/>
    <property type="project" value="InterPro"/>
</dbReference>
<dbReference type="CDD" id="cd12921">
    <property type="entry name" value="VKOR_4"/>
    <property type="match status" value="1"/>
</dbReference>
<gene>
    <name evidence="3" type="ORF">SAMN05421820_104239</name>
</gene>
<dbReference type="GO" id="GO:0016020">
    <property type="term" value="C:membrane"/>
    <property type="evidence" value="ECO:0007669"/>
    <property type="project" value="InterPro"/>
</dbReference>
<keyword evidence="4" id="KW-1185">Reference proteome</keyword>
<dbReference type="InterPro" id="IPR012336">
    <property type="entry name" value="Thioredoxin-like_fold"/>
</dbReference>
<feature type="transmembrane region" description="Helical" evidence="1">
    <location>
        <begin position="152"/>
        <end position="170"/>
    </location>
</feature>
<dbReference type="GO" id="GO:0005524">
    <property type="term" value="F:ATP binding"/>
    <property type="evidence" value="ECO:0007669"/>
    <property type="project" value="InterPro"/>
</dbReference>
<dbReference type="PROSITE" id="PS50990">
    <property type="entry name" value="PEPTIDASE_C39"/>
    <property type="match status" value="1"/>
</dbReference>
<feature type="domain" description="Peptidase C39" evidence="2">
    <location>
        <begin position="8"/>
        <end position="127"/>
    </location>
</feature>
<evidence type="ECO:0000313" key="4">
    <source>
        <dbReference type="Proteomes" id="UP000183200"/>
    </source>
</evidence>
<evidence type="ECO:0000256" key="1">
    <source>
        <dbReference type="SAM" id="Phobius"/>
    </source>
</evidence>
<feature type="transmembrane region" description="Helical" evidence="1">
    <location>
        <begin position="283"/>
        <end position="303"/>
    </location>
</feature>
<dbReference type="EMBL" id="FNGY01000004">
    <property type="protein sequence ID" value="SDM61874.1"/>
    <property type="molecule type" value="Genomic_DNA"/>
</dbReference>
<name>A0A1G9UPU1_9SPHI</name>
<dbReference type="OrthoDB" id="1100563at2"/>
<dbReference type="Gene3D" id="3.90.70.10">
    <property type="entry name" value="Cysteine proteinases"/>
    <property type="match status" value="1"/>
</dbReference>
<dbReference type="Pfam" id="PF13462">
    <property type="entry name" value="Thioredoxin_4"/>
    <property type="match status" value="1"/>
</dbReference>
<feature type="transmembrane region" description="Helical" evidence="1">
    <location>
        <begin position="315"/>
        <end position="334"/>
    </location>
</feature>
<keyword evidence="1" id="KW-0472">Membrane</keyword>
<dbReference type="RefSeq" id="WP_074607475.1">
    <property type="nucleotide sequence ID" value="NZ_FNGY01000004.1"/>
</dbReference>
<accession>A0A1G9UPU1</accession>
<organism evidence="3 4">
    <name type="scientific">Pedobacter steynii</name>
    <dbReference type="NCBI Taxonomy" id="430522"/>
    <lineage>
        <taxon>Bacteria</taxon>
        <taxon>Pseudomonadati</taxon>
        <taxon>Bacteroidota</taxon>
        <taxon>Sphingobacteriia</taxon>
        <taxon>Sphingobacteriales</taxon>
        <taxon>Sphingobacteriaceae</taxon>
        <taxon>Pedobacter</taxon>
    </lineage>
</organism>
<proteinExistence type="predicted"/>
<evidence type="ECO:0000313" key="3">
    <source>
        <dbReference type="EMBL" id="SDM61874.1"/>
    </source>
</evidence>
<dbReference type="GO" id="GO:0008233">
    <property type="term" value="F:peptidase activity"/>
    <property type="evidence" value="ECO:0007669"/>
    <property type="project" value="InterPro"/>
</dbReference>
<evidence type="ECO:0000259" key="2">
    <source>
        <dbReference type="PROSITE" id="PS50990"/>
    </source>
</evidence>
<feature type="transmembrane region" description="Helical" evidence="1">
    <location>
        <begin position="176"/>
        <end position="196"/>
    </location>
</feature>
<dbReference type="InterPro" id="IPR036249">
    <property type="entry name" value="Thioredoxin-like_sf"/>
</dbReference>
<keyword evidence="1" id="KW-1133">Transmembrane helix</keyword>
<dbReference type="Gene3D" id="3.40.30.10">
    <property type="entry name" value="Glutaredoxin"/>
    <property type="match status" value="1"/>
</dbReference>
<sequence>MNLTFSKQANATAVLCQLLKNLGVPVSRFTIKNDLENHPEYPSLLAFTDCLDSWNVPNEAYQLHPNEVNTDDFTYPLIAHIKGEGGRFLLIHEINNEQVKYADEKGANQTMAQAEFMMRWGGIVLLAEKHEKSGESGYRQSVIRGWLEDFKFPFLMILILAAMFATINLASVALPYLLLVLIKLSGVSVSALLLLYSINANNPFIQNLCSLGKKNDCNGILKSDAAKITSWLSWSEVGMFYFAGSLLCLILNPASVTLLIWMSVACLPYTFYSIGYQLKQKNWCVLCCGIQALLWAEALVFVWNEPFSRPDFSAFQFFSFTLCFLFPIAIWTVLRPLLLSSGETHPLKQQLKAFKYNTDLFMKLLSNQPRYTIPDDLLPICLGNKDAGNVITMVSNPLCGPCAAAHKTLDTWLNNRDDVQLKIVFTTANHDSDERTKIAKHFLALSISKDQGVAERALNDWYKPANKSYEDWAVHYPVNLDPSLNEAIQKQKDWCELTDISFTPTILVNGYKLQSPYKLEDLQYLLP</sequence>
<protein>
    <submittedName>
        <fullName evidence="3">Thioredoxin</fullName>
    </submittedName>
</protein>
<dbReference type="InterPro" id="IPR005074">
    <property type="entry name" value="Peptidase_C39"/>
</dbReference>
<keyword evidence="1" id="KW-0812">Transmembrane</keyword>
<dbReference type="SUPFAM" id="SSF52833">
    <property type="entry name" value="Thioredoxin-like"/>
    <property type="match status" value="1"/>
</dbReference>
<dbReference type="Pfam" id="PF03412">
    <property type="entry name" value="Peptidase_C39"/>
    <property type="match status" value="1"/>
</dbReference>
<feature type="transmembrane region" description="Helical" evidence="1">
    <location>
        <begin position="231"/>
        <end position="252"/>
    </location>
</feature>
<reference evidence="4" key="1">
    <citation type="submission" date="2016-10" db="EMBL/GenBank/DDBJ databases">
        <authorList>
            <person name="Varghese N."/>
            <person name="Submissions S."/>
        </authorList>
    </citation>
    <scope>NUCLEOTIDE SEQUENCE [LARGE SCALE GENOMIC DNA]</scope>
    <source>
        <strain evidence="4">DSM 19110</strain>
    </source>
</reference>
<dbReference type="AlphaFoldDB" id="A0A1G9UPU1"/>
<dbReference type="Proteomes" id="UP000183200">
    <property type="component" value="Unassembled WGS sequence"/>
</dbReference>